<dbReference type="InterPro" id="IPR007863">
    <property type="entry name" value="Peptidase_M16_C"/>
</dbReference>
<evidence type="ECO:0000313" key="5">
    <source>
        <dbReference type="Proteomes" id="UP000268084"/>
    </source>
</evidence>
<dbReference type="RefSeq" id="WP_124799317.1">
    <property type="nucleotide sequence ID" value="NZ_CP034170.1"/>
</dbReference>
<dbReference type="Gene3D" id="3.30.830.10">
    <property type="entry name" value="Metalloenzyme, LuxS/M16 peptidase-like"/>
    <property type="match status" value="2"/>
</dbReference>
<dbReference type="GO" id="GO:0046872">
    <property type="term" value="F:metal ion binding"/>
    <property type="evidence" value="ECO:0007669"/>
    <property type="project" value="InterPro"/>
</dbReference>
<protein>
    <submittedName>
        <fullName evidence="4">Insulinase family protein</fullName>
    </submittedName>
</protein>
<evidence type="ECO:0000256" key="1">
    <source>
        <dbReference type="SAM" id="MobiDB-lite"/>
    </source>
</evidence>
<dbReference type="InterPro" id="IPR011249">
    <property type="entry name" value="Metalloenz_LuxS/M16"/>
</dbReference>
<gene>
    <name evidence="4" type="ORF">EH165_09920</name>
</gene>
<dbReference type="SUPFAM" id="SSF63411">
    <property type="entry name" value="LuxS/MPP-like metallohydrolase"/>
    <property type="match status" value="2"/>
</dbReference>
<feature type="compositionally biased region" description="Low complexity" evidence="1">
    <location>
        <begin position="24"/>
        <end position="37"/>
    </location>
</feature>
<dbReference type="Proteomes" id="UP000268084">
    <property type="component" value="Chromosome"/>
</dbReference>
<keyword evidence="5" id="KW-1185">Reference proteome</keyword>
<dbReference type="OrthoDB" id="9811314at2"/>
<evidence type="ECO:0000313" key="4">
    <source>
        <dbReference type="EMBL" id="AZI58408.1"/>
    </source>
</evidence>
<feature type="region of interest" description="Disordered" evidence="1">
    <location>
        <begin position="1"/>
        <end position="51"/>
    </location>
</feature>
<dbReference type="EMBL" id="CP034170">
    <property type="protein sequence ID" value="AZI58408.1"/>
    <property type="molecule type" value="Genomic_DNA"/>
</dbReference>
<evidence type="ECO:0000259" key="3">
    <source>
        <dbReference type="Pfam" id="PF05193"/>
    </source>
</evidence>
<dbReference type="KEGG" id="nak:EH165_09920"/>
<dbReference type="PANTHER" id="PTHR11851:SF224">
    <property type="entry name" value="PROCESSING PROTEASE"/>
    <property type="match status" value="1"/>
</dbReference>
<reference evidence="4 5" key="2">
    <citation type="submission" date="2018-12" db="EMBL/GenBank/DDBJ databases">
        <title>Nakamurella antarcticus sp. nov., isolated from Antarctica South Shetland Islands soil.</title>
        <authorList>
            <person name="Peng F."/>
        </authorList>
    </citation>
    <scope>NUCLEOTIDE SEQUENCE [LARGE SCALE GENOMIC DNA]</scope>
    <source>
        <strain evidence="4 5">S14-144</strain>
    </source>
</reference>
<feature type="compositionally biased region" description="Low complexity" evidence="1">
    <location>
        <begin position="1"/>
        <end position="17"/>
    </location>
</feature>
<organism evidence="4 5">
    <name type="scientific">Nakamurella antarctica</name>
    <dbReference type="NCBI Taxonomy" id="1902245"/>
    <lineage>
        <taxon>Bacteria</taxon>
        <taxon>Bacillati</taxon>
        <taxon>Actinomycetota</taxon>
        <taxon>Actinomycetes</taxon>
        <taxon>Nakamurellales</taxon>
        <taxon>Nakamurellaceae</taxon>
        <taxon>Nakamurella</taxon>
    </lineage>
</organism>
<dbReference type="InterPro" id="IPR050361">
    <property type="entry name" value="MPP/UQCRC_Complex"/>
</dbReference>
<proteinExistence type="predicted"/>
<dbReference type="PANTHER" id="PTHR11851">
    <property type="entry name" value="METALLOPROTEASE"/>
    <property type="match status" value="1"/>
</dbReference>
<sequence>MARARTTTVATSAAKATVPEDAGARAASSKATSAKTALPRRRAARSVPARTAAQIGITAGGPRTIPELTSPVRRSQTKVSELVLESGLRVIVARKAGTPLVELRLRIPFGGKASAAGTHAARAEVLAASVMLGTKRRDREGVDAELATVGGHLGASVDAQRLVFAGSVLSTGIGVLVDVLADTLTGAAYRAKDVAGERDRLVEHLLIASAQPGVVANRHLQRARFGDHPAAWDMPEAADVALVTPAVVRSLHQRSVVPAGATLVMVGDLQPAAALRLLAKALEPWQSDRTAQQMASPPAVEPGSISAYDKAGAVQSQVRLSGAAVGRDHEGYAAQQLANLIYGGYFSSRLVENIREDKGYTYSARSGVEFWPGAAALTIAFDSNTESTAAALWETRYELGRIALVAPTSAEVESARSYALGTLAASLATQSGYASMLSSLAGSGLDAQWLVAHQHRLATVTADEVHAMARVIFAPSAFMGVVVGDLSAMGSELASIGGVDLP</sequence>
<dbReference type="Pfam" id="PF05193">
    <property type="entry name" value="Peptidase_M16_C"/>
    <property type="match status" value="1"/>
</dbReference>
<dbReference type="AlphaFoldDB" id="A0A3G8ZMN5"/>
<reference evidence="4 5" key="1">
    <citation type="submission" date="2018-11" db="EMBL/GenBank/DDBJ databases">
        <authorList>
            <person name="Da X."/>
        </authorList>
    </citation>
    <scope>NUCLEOTIDE SEQUENCE [LARGE SCALE GENOMIC DNA]</scope>
    <source>
        <strain evidence="4 5">S14-144</strain>
    </source>
</reference>
<dbReference type="Pfam" id="PF00675">
    <property type="entry name" value="Peptidase_M16"/>
    <property type="match status" value="1"/>
</dbReference>
<evidence type="ECO:0000259" key="2">
    <source>
        <dbReference type="Pfam" id="PF00675"/>
    </source>
</evidence>
<name>A0A3G8ZMN5_9ACTN</name>
<feature type="domain" description="Peptidase M16 C-terminal" evidence="3">
    <location>
        <begin position="243"/>
        <end position="416"/>
    </location>
</feature>
<dbReference type="InterPro" id="IPR011765">
    <property type="entry name" value="Pept_M16_N"/>
</dbReference>
<feature type="domain" description="Peptidase M16 N-terminal" evidence="2">
    <location>
        <begin position="131"/>
        <end position="229"/>
    </location>
</feature>
<accession>A0A3G8ZMN5</accession>